<reference evidence="1 2" key="1">
    <citation type="journal article" date="2015" name="Genome Announc.">
        <title>Expanding the biotechnology potential of lactobacilli through comparative genomics of 213 strains and associated genera.</title>
        <authorList>
            <person name="Sun Z."/>
            <person name="Harris H.M."/>
            <person name="McCann A."/>
            <person name="Guo C."/>
            <person name="Argimon S."/>
            <person name="Zhang W."/>
            <person name="Yang X."/>
            <person name="Jeffery I.B."/>
            <person name="Cooney J.C."/>
            <person name="Kagawa T.F."/>
            <person name="Liu W."/>
            <person name="Song Y."/>
            <person name="Salvetti E."/>
            <person name="Wrobel A."/>
            <person name="Rasinkangas P."/>
            <person name="Parkhill J."/>
            <person name="Rea M.C."/>
            <person name="O'Sullivan O."/>
            <person name="Ritari J."/>
            <person name="Douillard F.P."/>
            <person name="Paul Ross R."/>
            <person name="Yang R."/>
            <person name="Briner A.E."/>
            <person name="Felis G.E."/>
            <person name="de Vos W.M."/>
            <person name="Barrangou R."/>
            <person name="Klaenhammer T.R."/>
            <person name="Caufield P.W."/>
            <person name="Cui Y."/>
            <person name="Zhang H."/>
            <person name="O'Toole P.W."/>
        </authorList>
    </citation>
    <scope>NUCLEOTIDE SEQUENCE [LARGE SCALE GENOMIC DNA]</scope>
    <source>
        <strain evidence="1 2">DSM 4864</strain>
    </source>
</reference>
<dbReference type="Proteomes" id="UP000050973">
    <property type="component" value="Unassembled WGS sequence"/>
</dbReference>
<organism evidence="1 2">
    <name type="scientific">Limosilactobacillus oris DSM 4864</name>
    <dbReference type="NCBI Taxonomy" id="1423779"/>
    <lineage>
        <taxon>Bacteria</taxon>
        <taxon>Bacillati</taxon>
        <taxon>Bacillota</taxon>
        <taxon>Bacilli</taxon>
        <taxon>Lactobacillales</taxon>
        <taxon>Lactobacillaceae</taxon>
        <taxon>Limosilactobacillus</taxon>
    </lineage>
</organism>
<sequence>MGQLPQLIQSLPDCQFNIAAWTSFGKPVMQLLAADNVRLYPHVTRPQINKLVHTCNAYLDVNCDGKEEQILRQFEQAGTPLLSFQSVAAAPGSYQRYSTFADDDTTGMLHQLQELCK</sequence>
<dbReference type="RefSeq" id="WP_056984739.1">
    <property type="nucleotide sequence ID" value="NZ_AZGE01000029.1"/>
</dbReference>
<name>A0A0R1W913_9LACO</name>
<evidence type="ECO:0000313" key="2">
    <source>
        <dbReference type="Proteomes" id="UP000050973"/>
    </source>
</evidence>
<evidence type="ECO:0000313" key="1">
    <source>
        <dbReference type="EMBL" id="KRM14440.1"/>
    </source>
</evidence>
<dbReference type="PATRIC" id="fig|1423779.3.peg.1144"/>
<proteinExistence type="predicted"/>
<dbReference type="EMBL" id="AZGE01000029">
    <property type="protein sequence ID" value="KRM14440.1"/>
    <property type="molecule type" value="Genomic_DNA"/>
</dbReference>
<accession>A0A0R1W913</accession>
<dbReference type="AlphaFoldDB" id="A0A0R1W913"/>
<gene>
    <name evidence="1" type="ORF">FC49_GL001110</name>
</gene>
<protein>
    <submittedName>
        <fullName evidence="1">Uncharacterized protein</fullName>
    </submittedName>
</protein>
<comment type="caution">
    <text evidence="1">The sequence shown here is derived from an EMBL/GenBank/DDBJ whole genome shotgun (WGS) entry which is preliminary data.</text>
</comment>